<accession>A0A0E9VZ64</accession>
<evidence type="ECO:0000313" key="1">
    <source>
        <dbReference type="EMBL" id="JAH83341.1"/>
    </source>
</evidence>
<proteinExistence type="predicted"/>
<reference evidence="1" key="2">
    <citation type="journal article" date="2015" name="Fish Shellfish Immunol.">
        <title>Early steps in the European eel (Anguilla anguilla)-Vibrio vulnificus interaction in the gills: Role of the RtxA13 toxin.</title>
        <authorList>
            <person name="Callol A."/>
            <person name="Pajuelo D."/>
            <person name="Ebbesson L."/>
            <person name="Teles M."/>
            <person name="MacKenzie S."/>
            <person name="Amaro C."/>
        </authorList>
    </citation>
    <scope>NUCLEOTIDE SEQUENCE</scope>
</reference>
<organism evidence="1">
    <name type="scientific">Anguilla anguilla</name>
    <name type="common">European freshwater eel</name>
    <name type="synonym">Muraena anguilla</name>
    <dbReference type="NCBI Taxonomy" id="7936"/>
    <lineage>
        <taxon>Eukaryota</taxon>
        <taxon>Metazoa</taxon>
        <taxon>Chordata</taxon>
        <taxon>Craniata</taxon>
        <taxon>Vertebrata</taxon>
        <taxon>Euteleostomi</taxon>
        <taxon>Actinopterygii</taxon>
        <taxon>Neopterygii</taxon>
        <taxon>Teleostei</taxon>
        <taxon>Anguilliformes</taxon>
        <taxon>Anguillidae</taxon>
        <taxon>Anguilla</taxon>
    </lineage>
</organism>
<dbReference type="EMBL" id="GBXM01025236">
    <property type="protein sequence ID" value="JAH83341.1"/>
    <property type="molecule type" value="Transcribed_RNA"/>
</dbReference>
<sequence>MDSSFSLWRPTHTLSTHDMFCARSCVHVWMV</sequence>
<dbReference type="AlphaFoldDB" id="A0A0E9VZ64"/>
<name>A0A0E9VZ64_ANGAN</name>
<reference evidence="1" key="1">
    <citation type="submission" date="2014-11" db="EMBL/GenBank/DDBJ databases">
        <authorList>
            <person name="Amaro Gonzalez C."/>
        </authorList>
    </citation>
    <scope>NUCLEOTIDE SEQUENCE</scope>
</reference>
<protein>
    <submittedName>
        <fullName evidence="1">Uncharacterized protein</fullName>
    </submittedName>
</protein>